<dbReference type="GO" id="GO:0016829">
    <property type="term" value="F:lyase activity"/>
    <property type="evidence" value="ECO:0007669"/>
    <property type="project" value="UniProtKB-KW"/>
</dbReference>
<protein>
    <submittedName>
        <fullName evidence="1">Phosphonate C-P lyase system protein PhnG</fullName>
    </submittedName>
</protein>
<accession>A0ABT1C075</accession>
<dbReference type="InterPro" id="IPR009609">
    <property type="entry name" value="Phosphonate_metab_PhnG"/>
</dbReference>
<name>A0ABT1C075_9HYPH</name>
<gene>
    <name evidence="1" type="primary">phnG</name>
    <name evidence="1" type="ORF">NGM99_00370</name>
</gene>
<proteinExistence type="predicted"/>
<keyword evidence="1" id="KW-0456">Lyase</keyword>
<reference evidence="1 2" key="1">
    <citation type="submission" date="2022-06" db="EMBL/GenBank/DDBJ databases">
        <title>Mesorhizobium sp. strain RP14 Genome sequencing and assembly.</title>
        <authorList>
            <person name="Kim I."/>
        </authorList>
    </citation>
    <scope>NUCLEOTIDE SEQUENCE [LARGE SCALE GENOMIC DNA]</scope>
    <source>
        <strain evidence="2">RP14(2022)</strain>
    </source>
</reference>
<sequence>MDGMEAETVKARQAAMRICANAPRGELEALVSDLVSDETVSDLRPTEKGLVMLRGRIGGEGAPFNVGEASVSRAAVSLSDGTAGFAYHLGRDGQKARAAAILDALWQRPTTRSQVEKGLAPIAERLAAKAKREAEHTAATRVEFFTMTRGDN</sequence>
<dbReference type="Pfam" id="PF06754">
    <property type="entry name" value="PhnG"/>
    <property type="match status" value="1"/>
</dbReference>
<dbReference type="NCBIfam" id="TIGR03293">
    <property type="entry name" value="PhnG_redo"/>
    <property type="match status" value="1"/>
</dbReference>
<dbReference type="EMBL" id="JAMXQS010000001">
    <property type="protein sequence ID" value="MCO6048243.1"/>
    <property type="molecule type" value="Genomic_DNA"/>
</dbReference>
<comment type="caution">
    <text evidence="1">The sequence shown here is derived from an EMBL/GenBank/DDBJ whole genome shotgun (WGS) entry which is preliminary data.</text>
</comment>
<evidence type="ECO:0000313" key="2">
    <source>
        <dbReference type="Proteomes" id="UP001205906"/>
    </source>
</evidence>
<dbReference type="Proteomes" id="UP001205906">
    <property type="component" value="Unassembled WGS sequence"/>
</dbReference>
<evidence type="ECO:0000313" key="1">
    <source>
        <dbReference type="EMBL" id="MCO6048243.1"/>
    </source>
</evidence>
<organism evidence="1 2">
    <name type="scientific">Mesorhizobium liriopis</name>
    <dbReference type="NCBI Taxonomy" id="2953882"/>
    <lineage>
        <taxon>Bacteria</taxon>
        <taxon>Pseudomonadati</taxon>
        <taxon>Pseudomonadota</taxon>
        <taxon>Alphaproteobacteria</taxon>
        <taxon>Hyphomicrobiales</taxon>
        <taxon>Phyllobacteriaceae</taxon>
        <taxon>Mesorhizobium</taxon>
    </lineage>
</organism>
<keyword evidence="2" id="KW-1185">Reference proteome</keyword>